<comment type="caution">
    <text evidence="3">The sequence shown here is derived from an EMBL/GenBank/DDBJ whole genome shotgun (WGS) entry which is preliminary data.</text>
</comment>
<feature type="domain" description="C2H2-type" evidence="1">
    <location>
        <begin position="159"/>
        <end position="183"/>
    </location>
</feature>
<reference evidence="3" key="1">
    <citation type="submission" date="2020-08" db="EMBL/GenBank/DDBJ databases">
        <title>Genome sequencing and assembly of the red palm weevil Rhynchophorus ferrugineus.</title>
        <authorList>
            <person name="Dias G.B."/>
            <person name="Bergman C.M."/>
            <person name="Manee M."/>
        </authorList>
    </citation>
    <scope>NUCLEOTIDE SEQUENCE</scope>
    <source>
        <strain evidence="3">AA-2017</strain>
        <tissue evidence="3">Whole larva</tissue>
    </source>
</reference>
<feature type="domain" description="C2H2-type" evidence="1">
    <location>
        <begin position="386"/>
        <end position="410"/>
    </location>
</feature>
<feature type="domain" description="U1-type" evidence="2">
    <location>
        <begin position="156"/>
        <end position="190"/>
    </location>
</feature>
<proteinExistence type="predicted"/>
<evidence type="ECO:0000259" key="2">
    <source>
        <dbReference type="SMART" id="SM00451"/>
    </source>
</evidence>
<feature type="domain" description="C2H2-type" evidence="1">
    <location>
        <begin position="316"/>
        <end position="340"/>
    </location>
</feature>
<protein>
    <submittedName>
        <fullName evidence="3">Uncharacterized protein</fullName>
    </submittedName>
</protein>
<evidence type="ECO:0000313" key="4">
    <source>
        <dbReference type="Proteomes" id="UP000625711"/>
    </source>
</evidence>
<gene>
    <name evidence="3" type="ORF">GWI33_004651</name>
</gene>
<dbReference type="EMBL" id="JAACXV010000023">
    <property type="protein sequence ID" value="KAF7286612.1"/>
    <property type="molecule type" value="Genomic_DNA"/>
</dbReference>
<dbReference type="Gene3D" id="3.30.160.60">
    <property type="entry name" value="Classic Zinc Finger"/>
    <property type="match status" value="4"/>
</dbReference>
<dbReference type="AlphaFoldDB" id="A0A834IWI4"/>
<dbReference type="SUPFAM" id="SSF57667">
    <property type="entry name" value="beta-beta-alpha zinc fingers"/>
    <property type="match status" value="4"/>
</dbReference>
<dbReference type="OrthoDB" id="434647at2759"/>
<dbReference type="InterPro" id="IPR052644">
    <property type="entry name" value="ZMAT3"/>
</dbReference>
<dbReference type="GO" id="GO:0008270">
    <property type="term" value="F:zinc ion binding"/>
    <property type="evidence" value="ECO:0007669"/>
    <property type="project" value="InterPro"/>
</dbReference>
<dbReference type="InterPro" id="IPR013087">
    <property type="entry name" value="Znf_C2H2_type"/>
</dbReference>
<dbReference type="Pfam" id="PF12874">
    <property type="entry name" value="zf-met"/>
    <property type="match status" value="4"/>
</dbReference>
<dbReference type="InterPro" id="IPR036236">
    <property type="entry name" value="Znf_C2H2_sf"/>
</dbReference>
<dbReference type="Proteomes" id="UP000625711">
    <property type="component" value="Unassembled WGS sequence"/>
</dbReference>
<dbReference type="SMART" id="SM00355">
    <property type="entry name" value="ZnF_C2H2"/>
    <property type="match status" value="4"/>
</dbReference>
<dbReference type="PANTHER" id="PTHR46786">
    <property type="entry name" value="ZINC FINGER MATRIN-TYPE PROTEIN 3"/>
    <property type="match status" value="1"/>
</dbReference>
<feature type="domain" description="U1-type" evidence="2">
    <location>
        <begin position="313"/>
        <end position="347"/>
    </location>
</feature>
<evidence type="ECO:0000259" key="1">
    <source>
        <dbReference type="SMART" id="SM00355"/>
    </source>
</evidence>
<dbReference type="PANTHER" id="PTHR46786:SF1">
    <property type="entry name" value="ZINC FINGER MATRIN-TYPE PROTEIN 3"/>
    <property type="match status" value="1"/>
</dbReference>
<feature type="domain" description="C2H2-type" evidence="1">
    <location>
        <begin position="223"/>
        <end position="247"/>
    </location>
</feature>
<accession>A0A834IWI4</accession>
<dbReference type="GO" id="GO:0003676">
    <property type="term" value="F:nucleic acid binding"/>
    <property type="evidence" value="ECO:0007669"/>
    <property type="project" value="InterPro"/>
</dbReference>
<keyword evidence="4" id="KW-1185">Reference proteome</keyword>
<dbReference type="InterPro" id="IPR003604">
    <property type="entry name" value="Matrin/U1-like-C_Znf_C2H2"/>
</dbReference>
<evidence type="ECO:0000313" key="3">
    <source>
        <dbReference type="EMBL" id="KAF7286612.1"/>
    </source>
</evidence>
<feature type="domain" description="U1-type" evidence="2">
    <location>
        <begin position="219"/>
        <end position="254"/>
    </location>
</feature>
<sequence>MKRVLENASNDGYYAENELKKDYHIPKRKKEEACLEAENKSESDHYNINQTPLANSYYNYTYDTSVASAYYGNYSQYYAQYTGYNINFNGENHSNISSVPTPSLQEGPTVDPIKQNIYKALKDIKETPKNYKQNIFESTVPDITDNSLPKELKILFQPLFCKLCTVQLSSNQTAKMHYKSKNHEKKIRKWLIDYSDKTGEPLHKRAKLSSEQVENAQKNPAWYHCDVCDLQLTGRLHAESHYMGKNHQKALLGYRTPAGQGYYDTNGKWVRINQTKQKIIEYASKEDGFGLAFRQNVTESTDSTNTKKNEPQTSNFHCGVCNINTTCQDQLDNHFRGQKHMKKLKQLGLNKYNDPATTTETIVCTVPSFSDKDLNLSIYRTPSGDYYCPTCNLISNSEGQFIQHWNSKNHAKKAAQRKNAN</sequence>
<feature type="domain" description="U1-type" evidence="2">
    <location>
        <begin position="383"/>
        <end position="417"/>
    </location>
</feature>
<dbReference type="SMART" id="SM00451">
    <property type="entry name" value="ZnF_U1"/>
    <property type="match status" value="4"/>
</dbReference>
<organism evidence="3 4">
    <name type="scientific">Rhynchophorus ferrugineus</name>
    <name type="common">Red palm weevil</name>
    <name type="synonym">Curculio ferrugineus</name>
    <dbReference type="NCBI Taxonomy" id="354439"/>
    <lineage>
        <taxon>Eukaryota</taxon>
        <taxon>Metazoa</taxon>
        <taxon>Ecdysozoa</taxon>
        <taxon>Arthropoda</taxon>
        <taxon>Hexapoda</taxon>
        <taxon>Insecta</taxon>
        <taxon>Pterygota</taxon>
        <taxon>Neoptera</taxon>
        <taxon>Endopterygota</taxon>
        <taxon>Coleoptera</taxon>
        <taxon>Polyphaga</taxon>
        <taxon>Cucujiformia</taxon>
        <taxon>Curculionidae</taxon>
        <taxon>Dryophthorinae</taxon>
        <taxon>Rhynchophorus</taxon>
    </lineage>
</organism>
<name>A0A834IWI4_RHYFE</name>